<dbReference type="EnsemblPlants" id="TuG1812G0500001775.01.T01">
    <property type="protein sequence ID" value="TuG1812G0500001775.01.T01.cds471805"/>
    <property type="gene ID" value="TuG1812G0500001775.01"/>
</dbReference>
<proteinExistence type="predicted"/>
<keyword evidence="1" id="KW-1133">Transmembrane helix</keyword>
<evidence type="ECO:0000256" key="1">
    <source>
        <dbReference type="SAM" id="Phobius"/>
    </source>
</evidence>
<evidence type="ECO:0000313" key="3">
    <source>
        <dbReference type="Proteomes" id="UP000015106"/>
    </source>
</evidence>
<keyword evidence="1" id="KW-0812">Transmembrane</keyword>
<dbReference type="Proteomes" id="UP000015106">
    <property type="component" value="Chromosome 5"/>
</dbReference>
<protein>
    <submittedName>
        <fullName evidence="2">Uncharacterized protein</fullName>
    </submittedName>
</protein>
<sequence length="82" mass="8780">HVRLQTGGAQTHTTHAHAHIRTPNVVYSIILLLNHDLAVAGVVAALIIVVVTAVTQSADPIRRTDAGRTATDPTWRTNIGRT</sequence>
<organism evidence="2 3">
    <name type="scientific">Triticum urartu</name>
    <name type="common">Red wild einkorn</name>
    <name type="synonym">Crithodium urartu</name>
    <dbReference type="NCBI Taxonomy" id="4572"/>
    <lineage>
        <taxon>Eukaryota</taxon>
        <taxon>Viridiplantae</taxon>
        <taxon>Streptophyta</taxon>
        <taxon>Embryophyta</taxon>
        <taxon>Tracheophyta</taxon>
        <taxon>Spermatophyta</taxon>
        <taxon>Magnoliopsida</taxon>
        <taxon>Liliopsida</taxon>
        <taxon>Poales</taxon>
        <taxon>Poaceae</taxon>
        <taxon>BOP clade</taxon>
        <taxon>Pooideae</taxon>
        <taxon>Triticodae</taxon>
        <taxon>Triticeae</taxon>
        <taxon>Triticinae</taxon>
        <taxon>Triticum</taxon>
    </lineage>
</organism>
<evidence type="ECO:0000313" key="2">
    <source>
        <dbReference type="EnsemblPlants" id="TuG1812G0500001775.01.T01.cds471805"/>
    </source>
</evidence>
<feature type="transmembrane region" description="Helical" evidence="1">
    <location>
        <begin position="37"/>
        <end position="55"/>
    </location>
</feature>
<reference evidence="3" key="1">
    <citation type="journal article" date="2013" name="Nature">
        <title>Draft genome of the wheat A-genome progenitor Triticum urartu.</title>
        <authorList>
            <person name="Ling H.Q."/>
            <person name="Zhao S."/>
            <person name="Liu D."/>
            <person name="Wang J."/>
            <person name="Sun H."/>
            <person name="Zhang C."/>
            <person name="Fan H."/>
            <person name="Li D."/>
            <person name="Dong L."/>
            <person name="Tao Y."/>
            <person name="Gao C."/>
            <person name="Wu H."/>
            <person name="Li Y."/>
            <person name="Cui Y."/>
            <person name="Guo X."/>
            <person name="Zheng S."/>
            <person name="Wang B."/>
            <person name="Yu K."/>
            <person name="Liang Q."/>
            <person name="Yang W."/>
            <person name="Lou X."/>
            <person name="Chen J."/>
            <person name="Feng M."/>
            <person name="Jian J."/>
            <person name="Zhang X."/>
            <person name="Luo G."/>
            <person name="Jiang Y."/>
            <person name="Liu J."/>
            <person name="Wang Z."/>
            <person name="Sha Y."/>
            <person name="Zhang B."/>
            <person name="Wu H."/>
            <person name="Tang D."/>
            <person name="Shen Q."/>
            <person name="Xue P."/>
            <person name="Zou S."/>
            <person name="Wang X."/>
            <person name="Liu X."/>
            <person name="Wang F."/>
            <person name="Yang Y."/>
            <person name="An X."/>
            <person name="Dong Z."/>
            <person name="Zhang K."/>
            <person name="Zhang X."/>
            <person name="Luo M.C."/>
            <person name="Dvorak J."/>
            <person name="Tong Y."/>
            <person name="Wang J."/>
            <person name="Yang H."/>
            <person name="Li Z."/>
            <person name="Wang D."/>
            <person name="Zhang A."/>
            <person name="Wang J."/>
        </authorList>
    </citation>
    <scope>NUCLEOTIDE SEQUENCE</scope>
    <source>
        <strain evidence="3">cv. G1812</strain>
    </source>
</reference>
<reference evidence="2" key="2">
    <citation type="submission" date="2018-03" db="EMBL/GenBank/DDBJ databases">
        <title>The Triticum urartu genome reveals the dynamic nature of wheat genome evolution.</title>
        <authorList>
            <person name="Ling H."/>
            <person name="Ma B."/>
            <person name="Shi X."/>
            <person name="Liu H."/>
            <person name="Dong L."/>
            <person name="Sun H."/>
            <person name="Cao Y."/>
            <person name="Gao Q."/>
            <person name="Zheng S."/>
            <person name="Li Y."/>
            <person name="Yu Y."/>
            <person name="Du H."/>
            <person name="Qi M."/>
            <person name="Li Y."/>
            <person name="Yu H."/>
            <person name="Cui Y."/>
            <person name="Wang N."/>
            <person name="Chen C."/>
            <person name="Wu H."/>
            <person name="Zhao Y."/>
            <person name="Zhang J."/>
            <person name="Li Y."/>
            <person name="Zhou W."/>
            <person name="Zhang B."/>
            <person name="Hu W."/>
            <person name="Eijk M."/>
            <person name="Tang J."/>
            <person name="Witsenboer H."/>
            <person name="Zhao S."/>
            <person name="Li Z."/>
            <person name="Zhang A."/>
            <person name="Wang D."/>
            <person name="Liang C."/>
        </authorList>
    </citation>
    <scope>NUCLEOTIDE SEQUENCE [LARGE SCALE GENOMIC DNA]</scope>
    <source>
        <strain evidence="2">cv. G1812</strain>
    </source>
</reference>
<keyword evidence="3" id="KW-1185">Reference proteome</keyword>
<dbReference type="AlphaFoldDB" id="A0A8R7UFA1"/>
<accession>A0A8R7UFA1</accession>
<dbReference type="Gramene" id="TuG1812G0500001775.01.T01">
    <property type="protein sequence ID" value="TuG1812G0500001775.01.T01.cds471805"/>
    <property type="gene ID" value="TuG1812G0500001775.01"/>
</dbReference>
<keyword evidence="1" id="KW-0472">Membrane</keyword>
<reference evidence="2" key="3">
    <citation type="submission" date="2022-06" db="UniProtKB">
        <authorList>
            <consortium name="EnsemblPlants"/>
        </authorList>
    </citation>
    <scope>IDENTIFICATION</scope>
</reference>
<name>A0A8R7UFA1_TRIUA</name>